<dbReference type="Proteomes" id="UP000824120">
    <property type="component" value="Chromosome 7"/>
</dbReference>
<evidence type="ECO:0000313" key="1">
    <source>
        <dbReference type="EMBL" id="KAG5595707.1"/>
    </source>
</evidence>
<comment type="caution">
    <text evidence="1">The sequence shown here is derived from an EMBL/GenBank/DDBJ whole genome shotgun (WGS) entry which is preliminary data.</text>
</comment>
<name>A0A9J5Y4W6_SOLCO</name>
<evidence type="ECO:0000313" key="2">
    <source>
        <dbReference type="Proteomes" id="UP000824120"/>
    </source>
</evidence>
<accession>A0A9J5Y4W6</accession>
<dbReference type="EMBL" id="JACXVP010000007">
    <property type="protein sequence ID" value="KAG5595707.1"/>
    <property type="molecule type" value="Genomic_DNA"/>
</dbReference>
<keyword evidence="2" id="KW-1185">Reference proteome</keyword>
<organism evidence="1 2">
    <name type="scientific">Solanum commersonii</name>
    <name type="common">Commerson's wild potato</name>
    <name type="synonym">Commerson's nightshade</name>
    <dbReference type="NCBI Taxonomy" id="4109"/>
    <lineage>
        <taxon>Eukaryota</taxon>
        <taxon>Viridiplantae</taxon>
        <taxon>Streptophyta</taxon>
        <taxon>Embryophyta</taxon>
        <taxon>Tracheophyta</taxon>
        <taxon>Spermatophyta</taxon>
        <taxon>Magnoliopsida</taxon>
        <taxon>eudicotyledons</taxon>
        <taxon>Gunneridae</taxon>
        <taxon>Pentapetalae</taxon>
        <taxon>asterids</taxon>
        <taxon>lamiids</taxon>
        <taxon>Solanales</taxon>
        <taxon>Solanaceae</taxon>
        <taxon>Solanoideae</taxon>
        <taxon>Solaneae</taxon>
        <taxon>Solanum</taxon>
    </lineage>
</organism>
<protein>
    <submittedName>
        <fullName evidence="1">Uncharacterized protein</fullName>
    </submittedName>
</protein>
<sequence length="81" mass="8811">MVMLCVIGRDSTASRNYSAKCRLLLSSPFLSCSFRASRTRTKSGVHPFGVSPSVIGNAKVLASSFFSAFLFLFAPKCPCFH</sequence>
<dbReference type="AlphaFoldDB" id="A0A9J5Y4W6"/>
<reference evidence="1 2" key="1">
    <citation type="submission" date="2020-09" db="EMBL/GenBank/DDBJ databases">
        <title>De no assembly of potato wild relative species, Solanum commersonii.</title>
        <authorList>
            <person name="Cho K."/>
        </authorList>
    </citation>
    <scope>NUCLEOTIDE SEQUENCE [LARGE SCALE GENOMIC DNA]</scope>
    <source>
        <strain evidence="1">LZ3.2</strain>
        <tissue evidence="1">Leaf</tissue>
    </source>
</reference>
<gene>
    <name evidence="1" type="ORF">H5410_036939</name>
</gene>
<proteinExistence type="predicted"/>